<comment type="caution">
    <text evidence="1">The sequence shown here is derived from an EMBL/GenBank/DDBJ whole genome shotgun (WGS) entry which is preliminary data.</text>
</comment>
<dbReference type="AlphaFoldDB" id="A0A512PQH3"/>
<organism evidence="1 2">
    <name type="scientific">Lentilactobacillus rapi</name>
    <dbReference type="NCBI Taxonomy" id="481723"/>
    <lineage>
        <taxon>Bacteria</taxon>
        <taxon>Bacillati</taxon>
        <taxon>Bacillota</taxon>
        <taxon>Bacilli</taxon>
        <taxon>Lactobacillales</taxon>
        <taxon>Lactobacillaceae</taxon>
        <taxon>Lentilactobacillus</taxon>
    </lineage>
</organism>
<proteinExistence type="predicted"/>
<protein>
    <submittedName>
        <fullName evidence="1">Uncharacterized protein</fullName>
    </submittedName>
</protein>
<dbReference type="Proteomes" id="UP000321569">
    <property type="component" value="Unassembled WGS sequence"/>
</dbReference>
<dbReference type="EMBL" id="BKAM01000078">
    <property type="protein sequence ID" value="GEP73448.1"/>
    <property type="molecule type" value="Genomic_DNA"/>
</dbReference>
<evidence type="ECO:0000313" key="1">
    <source>
        <dbReference type="EMBL" id="GEP73448.1"/>
    </source>
</evidence>
<sequence length="60" mass="6807">MISKICRTFLVLVSKEPLDTSRFLVFCNVMRRLNFKIKLATKLNEMETSIASLGAIGEKT</sequence>
<evidence type="ECO:0000313" key="2">
    <source>
        <dbReference type="Proteomes" id="UP000321569"/>
    </source>
</evidence>
<name>A0A512PQH3_9LACO</name>
<accession>A0A512PQH3</accession>
<gene>
    <name evidence="1" type="ORF">LRA02_23160</name>
</gene>
<reference evidence="1 2" key="1">
    <citation type="submission" date="2019-07" db="EMBL/GenBank/DDBJ databases">
        <title>Whole genome shotgun sequence of Lactobacillus rapi NBRC 109618.</title>
        <authorList>
            <person name="Hosoyama A."/>
            <person name="Uohara A."/>
            <person name="Ohji S."/>
            <person name="Ichikawa N."/>
        </authorList>
    </citation>
    <scope>NUCLEOTIDE SEQUENCE [LARGE SCALE GENOMIC DNA]</scope>
    <source>
        <strain evidence="1 2">NBRC 109618</strain>
    </source>
</reference>